<accession>A0A250B2G5</accession>
<reference evidence="1 2" key="1">
    <citation type="submission" date="2016-01" db="EMBL/GenBank/DDBJ databases">
        <authorList>
            <person name="Oliw E.H."/>
        </authorList>
    </citation>
    <scope>NUCLEOTIDE SEQUENCE [LARGE SCALE GENOMIC DNA]</scope>
    <source>
        <strain evidence="1 2">FRB97</strain>
    </source>
</reference>
<dbReference type="Proteomes" id="UP000217182">
    <property type="component" value="Chromosome"/>
</dbReference>
<dbReference type="AlphaFoldDB" id="A0A250B2G5"/>
<evidence type="ECO:0000313" key="1">
    <source>
        <dbReference type="EMBL" id="ATA20428.1"/>
    </source>
</evidence>
<evidence type="ECO:0000313" key="2">
    <source>
        <dbReference type="Proteomes" id="UP000217182"/>
    </source>
</evidence>
<name>A0A250B2G5_9GAMM</name>
<gene>
    <name evidence="1" type="ORF">AWC35_14355</name>
</gene>
<proteinExistence type="predicted"/>
<organism evidence="1 2">
    <name type="scientific">Gibbsiella quercinecans</name>
    <dbReference type="NCBI Taxonomy" id="929813"/>
    <lineage>
        <taxon>Bacteria</taxon>
        <taxon>Pseudomonadati</taxon>
        <taxon>Pseudomonadota</taxon>
        <taxon>Gammaproteobacteria</taxon>
        <taxon>Enterobacterales</taxon>
        <taxon>Yersiniaceae</taxon>
        <taxon>Gibbsiella</taxon>
    </lineage>
</organism>
<dbReference type="KEGG" id="gqu:AWC35_14355"/>
<sequence length="80" mass="8992">MRAKRQHPNLSPPGNLTFSFDTIKDNAIGEWSTGVEAIAGAERRNVTMIDAGVLSHFVQFYVMRMSMIYVSFTLLETHST</sequence>
<keyword evidence="2" id="KW-1185">Reference proteome</keyword>
<protein>
    <submittedName>
        <fullName evidence="1">Uncharacterized protein</fullName>
    </submittedName>
</protein>
<dbReference type="EMBL" id="CP014136">
    <property type="protein sequence ID" value="ATA20428.1"/>
    <property type="molecule type" value="Genomic_DNA"/>
</dbReference>